<protein>
    <submittedName>
        <fullName evidence="1">Uncharacterized protein</fullName>
    </submittedName>
</protein>
<evidence type="ECO:0000313" key="1">
    <source>
        <dbReference type="EMBL" id="MPC12232.1"/>
    </source>
</evidence>
<reference evidence="1 2" key="1">
    <citation type="submission" date="2019-05" db="EMBL/GenBank/DDBJ databases">
        <title>Another draft genome of Portunus trituberculatus and its Hox gene families provides insights of decapod evolution.</title>
        <authorList>
            <person name="Jeong J.-H."/>
            <person name="Song I."/>
            <person name="Kim S."/>
            <person name="Choi T."/>
            <person name="Kim D."/>
            <person name="Ryu S."/>
            <person name="Kim W."/>
        </authorList>
    </citation>
    <scope>NUCLEOTIDE SEQUENCE [LARGE SCALE GENOMIC DNA]</scope>
    <source>
        <tissue evidence="1">Muscle</tissue>
    </source>
</reference>
<organism evidence="1 2">
    <name type="scientific">Portunus trituberculatus</name>
    <name type="common">Swimming crab</name>
    <name type="synonym">Neptunus trituberculatus</name>
    <dbReference type="NCBI Taxonomy" id="210409"/>
    <lineage>
        <taxon>Eukaryota</taxon>
        <taxon>Metazoa</taxon>
        <taxon>Ecdysozoa</taxon>
        <taxon>Arthropoda</taxon>
        <taxon>Crustacea</taxon>
        <taxon>Multicrustacea</taxon>
        <taxon>Malacostraca</taxon>
        <taxon>Eumalacostraca</taxon>
        <taxon>Eucarida</taxon>
        <taxon>Decapoda</taxon>
        <taxon>Pleocyemata</taxon>
        <taxon>Brachyura</taxon>
        <taxon>Eubrachyura</taxon>
        <taxon>Portunoidea</taxon>
        <taxon>Portunidae</taxon>
        <taxon>Portuninae</taxon>
        <taxon>Portunus</taxon>
    </lineage>
</organism>
<dbReference type="AlphaFoldDB" id="A0A5B7CR93"/>
<accession>A0A5B7CR93</accession>
<proteinExistence type="predicted"/>
<evidence type="ECO:0000313" key="2">
    <source>
        <dbReference type="Proteomes" id="UP000324222"/>
    </source>
</evidence>
<name>A0A5B7CR93_PORTR</name>
<comment type="caution">
    <text evidence="1">The sequence shown here is derived from an EMBL/GenBank/DDBJ whole genome shotgun (WGS) entry which is preliminary data.</text>
</comment>
<gene>
    <name evidence="1" type="ORF">E2C01_004911</name>
</gene>
<dbReference type="Proteomes" id="UP000324222">
    <property type="component" value="Unassembled WGS sequence"/>
</dbReference>
<keyword evidence="2" id="KW-1185">Reference proteome</keyword>
<sequence>MQATSIPIRTRLTLVQSTLGVPLGAALQSFLPLFHLVQKVVLQLKLGHTTMELLLTTHYSPAPIPAKKAAPKAETSVDLGLSTGLPVRVAIICTRKSF</sequence>
<dbReference type="EMBL" id="VSRR010000204">
    <property type="protein sequence ID" value="MPC12232.1"/>
    <property type="molecule type" value="Genomic_DNA"/>
</dbReference>